<feature type="transmembrane region" description="Helical" evidence="2">
    <location>
        <begin position="31"/>
        <end position="48"/>
    </location>
</feature>
<dbReference type="EMBL" id="JAOPEN010000002">
    <property type="protein sequence ID" value="KAJ4861381.1"/>
    <property type="molecule type" value="Genomic_DNA"/>
</dbReference>
<dbReference type="GeneID" id="80864233"/>
<gene>
    <name evidence="3" type="ORF">T069G_02335</name>
</gene>
<accession>A0A9W9EA27</accession>
<sequence>MYGLGIRLGIYLQWFGEILVELFDDTDVSDIRLLGLLLSGAIVLALLVEIVNHNVQAADIYIMLQLAGGSYIFLIPIYIWKTLTCCDRKWDPLKWTREVHVPVYGVSTMIVMVIISSLQLWLFGTYIPTRGHQCEYYGFFFTKVKLDNVGFIVVNIILHIIVILVCVGIVLSYTGFWKTQFRIRRHRRRKKHRTRQPEQDTQERIARRERARQEQKDLLRTMRSISNLVVYGLHITAIELTIKWNQFDNVDGVNTSGQTIPLLVSLGILIRLIVSHYAVQGDGTSTSAGSRPRPGGSGGSGGSNRQNQAQDEAQDATPQMGDLDEFIAGITLDNDGDPEARGCGTSSGEGKISSKGSSSSTSADLLERRGDCAGGVRRHGEKDLDAELPQAQRFQAIKVISICQAFDSL</sequence>
<feature type="region of interest" description="Disordered" evidence="1">
    <location>
        <begin position="330"/>
        <end position="365"/>
    </location>
</feature>
<feature type="region of interest" description="Disordered" evidence="1">
    <location>
        <begin position="188"/>
        <end position="210"/>
    </location>
</feature>
<feature type="transmembrane region" description="Helical" evidence="2">
    <location>
        <begin position="149"/>
        <end position="177"/>
    </location>
</feature>
<reference evidence="3" key="1">
    <citation type="submission" date="2022-09" db="EMBL/GenBank/DDBJ databases">
        <title>Chromosome-level assembly of Trichoderma breve T069, a fungus used in development of biopesticide product.</title>
        <authorList>
            <person name="Lin R."/>
            <person name="Liu T."/>
        </authorList>
    </citation>
    <scope>NUCLEOTIDE SEQUENCE</scope>
    <source>
        <strain evidence="3">T069</strain>
    </source>
</reference>
<keyword evidence="4" id="KW-1185">Reference proteome</keyword>
<keyword evidence="2" id="KW-1133">Transmembrane helix</keyword>
<feature type="compositionally biased region" description="Low complexity" evidence="1">
    <location>
        <begin position="344"/>
        <end position="362"/>
    </location>
</feature>
<evidence type="ECO:0000256" key="2">
    <source>
        <dbReference type="SAM" id="Phobius"/>
    </source>
</evidence>
<dbReference type="RefSeq" id="XP_056030437.1">
    <property type="nucleotide sequence ID" value="XM_056169545.1"/>
</dbReference>
<feature type="compositionally biased region" description="Basic and acidic residues" evidence="1">
    <location>
        <begin position="195"/>
        <end position="210"/>
    </location>
</feature>
<proteinExistence type="predicted"/>
<protein>
    <submittedName>
        <fullName evidence="3">Uncharacterized protein</fullName>
    </submittedName>
</protein>
<evidence type="ECO:0000313" key="4">
    <source>
        <dbReference type="Proteomes" id="UP001140511"/>
    </source>
</evidence>
<organism evidence="3 4">
    <name type="scientific">Trichoderma breve</name>
    <dbReference type="NCBI Taxonomy" id="2034170"/>
    <lineage>
        <taxon>Eukaryota</taxon>
        <taxon>Fungi</taxon>
        <taxon>Dikarya</taxon>
        <taxon>Ascomycota</taxon>
        <taxon>Pezizomycotina</taxon>
        <taxon>Sordariomycetes</taxon>
        <taxon>Hypocreomycetidae</taxon>
        <taxon>Hypocreales</taxon>
        <taxon>Hypocreaceae</taxon>
        <taxon>Trichoderma</taxon>
    </lineage>
</organism>
<keyword evidence="2" id="KW-0812">Transmembrane</keyword>
<dbReference type="AlphaFoldDB" id="A0A9W9EA27"/>
<evidence type="ECO:0000313" key="3">
    <source>
        <dbReference type="EMBL" id="KAJ4861381.1"/>
    </source>
</evidence>
<feature type="transmembrane region" description="Helical" evidence="2">
    <location>
        <begin position="101"/>
        <end position="122"/>
    </location>
</feature>
<feature type="region of interest" description="Disordered" evidence="1">
    <location>
        <begin position="282"/>
        <end position="317"/>
    </location>
</feature>
<comment type="caution">
    <text evidence="3">The sequence shown here is derived from an EMBL/GenBank/DDBJ whole genome shotgun (WGS) entry which is preliminary data.</text>
</comment>
<keyword evidence="2" id="KW-0472">Membrane</keyword>
<feature type="transmembrane region" description="Helical" evidence="2">
    <location>
        <begin position="60"/>
        <end position="80"/>
    </location>
</feature>
<evidence type="ECO:0000256" key="1">
    <source>
        <dbReference type="SAM" id="MobiDB-lite"/>
    </source>
</evidence>
<name>A0A9W9EA27_9HYPO</name>
<dbReference type="Proteomes" id="UP001140511">
    <property type="component" value="Unassembled WGS sequence"/>
</dbReference>